<evidence type="ECO:0000256" key="5">
    <source>
        <dbReference type="ARBA" id="ARBA00022737"/>
    </source>
</evidence>
<feature type="transmembrane region" description="Helical" evidence="12">
    <location>
        <begin position="906"/>
        <end position="926"/>
    </location>
</feature>
<name>A0A8C1UCC0_CYPCA</name>
<keyword evidence="3 12" id="KW-0812">Transmembrane</keyword>
<feature type="repeat" description="Cys-rich GLG1" evidence="11">
    <location>
        <begin position="489"/>
        <end position="548"/>
    </location>
</feature>
<evidence type="ECO:0000256" key="6">
    <source>
        <dbReference type="ARBA" id="ARBA00022981"/>
    </source>
</evidence>
<dbReference type="GO" id="GO:0017134">
    <property type="term" value="F:fibroblast growth factor binding"/>
    <property type="evidence" value="ECO:0007669"/>
    <property type="project" value="TreeGrafter"/>
</dbReference>
<dbReference type="AlphaFoldDB" id="A0A8C1UCC0"/>
<dbReference type="Proteomes" id="UP000694700">
    <property type="component" value="Unplaced"/>
</dbReference>
<dbReference type="PROSITE" id="PS51289">
    <property type="entry name" value="GLG1_C_RICH"/>
    <property type="match status" value="6"/>
</dbReference>
<evidence type="ECO:0000256" key="11">
    <source>
        <dbReference type="PROSITE-ProRule" id="PRU00622"/>
    </source>
</evidence>
<dbReference type="InterPro" id="IPR017873">
    <property type="entry name" value="Cys-rich_GLG1_repeat_euk"/>
</dbReference>
<evidence type="ECO:0000313" key="14">
    <source>
        <dbReference type="Proteomes" id="UP000694700"/>
    </source>
</evidence>
<evidence type="ECO:0000256" key="9">
    <source>
        <dbReference type="ARBA" id="ARBA00023180"/>
    </source>
</evidence>
<feature type="repeat" description="Cys-rich GLG1" evidence="11">
    <location>
        <begin position="739"/>
        <end position="802"/>
    </location>
</feature>
<keyword evidence="6" id="KW-0730">Sialic acid</keyword>
<dbReference type="Ensembl" id="ENSCCRT00015035923.1">
    <property type="protein sequence ID" value="ENSCCRP00015034710.1"/>
    <property type="gene ID" value="ENSCCRG00015014463.1"/>
</dbReference>
<proteinExistence type="predicted"/>
<protein>
    <recommendedName>
        <fullName evidence="2">Golgi apparatus protein 1</fullName>
    </recommendedName>
</protein>
<feature type="repeat" description="Cys-rich GLG1" evidence="11">
    <location>
        <begin position="351"/>
        <end position="412"/>
    </location>
</feature>
<keyword evidence="5" id="KW-0677">Repeat</keyword>
<dbReference type="PANTHER" id="PTHR11884:SF1">
    <property type="entry name" value="GOLGI APPARATUS PROTEIN 1"/>
    <property type="match status" value="1"/>
</dbReference>
<feature type="repeat" description="Cys-rich GLG1" evidence="11">
    <location>
        <begin position="113"/>
        <end position="173"/>
    </location>
</feature>
<evidence type="ECO:0000256" key="10">
    <source>
        <dbReference type="ARBA" id="ARBA00024182"/>
    </source>
</evidence>
<evidence type="ECO:0000256" key="1">
    <source>
        <dbReference type="ARBA" id="ARBA00004479"/>
    </source>
</evidence>
<evidence type="ECO:0000256" key="8">
    <source>
        <dbReference type="ARBA" id="ARBA00023136"/>
    </source>
</evidence>
<feature type="repeat" description="Cys-rich GLG1" evidence="11">
    <location>
        <begin position="614"/>
        <end position="672"/>
    </location>
</feature>
<keyword evidence="8 12" id="KW-0472">Membrane</keyword>
<dbReference type="InterPro" id="IPR036397">
    <property type="entry name" value="RNaseH_sf"/>
</dbReference>
<keyword evidence="9" id="KW-0325">Glycoprotein</keyword>
<keyword evidence="4" id="KW-0732">Signal</keyword>
<keyword evidence="7 12" id="KW-1133">Transmembrane helix</keyword>
<evidence type="ECO:0000256" key="4">
    <source>
        <dbReference type="ARBA" id="ARBA00022729"/>
    </source>
</evidence>
<evidence type="ECO:0000256" key="3">
    <source>
        <dbReference type="ARBA" id="ARBA00022692"/>
    </source>
</evidence>
<organism evidence="13 14">
    <name type="scientific">Cyprinus carpio</name>
    <name type="common">Common carp</name>
    <dbReference type="NCBI Taxonomy" id="7962"/>
    <lineage>
        <taxon>Eukaryota</taxon>
        <taxon>Metazoa</taxon>
        <taxon>Chordata</taxon>
        <taxon>Craniata</taxon>
        <taxon>Vertebrata</taxon>
        <taxon>Euteleostomi</taxon>
        <taxon>Actinopterygii</taxon>
        <taxon>Neopterygii</taxon>
        <taxon>Teleostei</taxon>
        <taxon>Ostariophysi</taxon>
        <taxon>Cypriniformes</taxon>
        <taxon>Cyprinidae</taxon>
        <taxon>Cyprininae</taxon>
        <taxon>Cyprinus</taxon>
    </lineage>
</organism>
<dbReference type="GO" id="GO:0000139">
    <property type="term" value="C:Golgi membrane"/>
    <property type="evidence" value="ECO:0007669"/>
    <property type="project" value="InterPro"/>
</dbReference>
<reference evidence="13" key="1">
    <citation type="submission" date="2025-08" db="UniProtKB">
        <authorList>
            <consortium name="Ensembl"/>
        </authorList>
    </citation>
    <scope>IDENTIFICATION</scope>
</reference>
<evidence type="ECO:0000256" key="12">
    <source>
        <dbReference type="SAM" id="Phobius"/>
    </source>
</evidence>
<evidence type="ECO:0000256" key="2">
    <source>
        <dbReference type="ARBA" id="ARBA00018563"/>
    </source>
</evidence>
<comment type="subcellular location">
    <subcellularLocation>
        <location evidence="10">Golgi outpost</location>
    </subcellularLocation>
    <subcellularLocation>
        <location evidence="1">Membrane</location>
        <topology evidence="1">Single-pass type I membrane protein</topology>
    </subcellularLocation>
</comment>
<feature type="repeat" description="Cys-rich GLG1" evidence="11">
    <location>
        <begin position="556"/>
        <end position="610"/>
    </location>
</feature>
<sequence>SVAVEVCKTTINGLKECAGVDRGKGYLVSCLVEHRTNISEYQCSQYITKMTSIVFSDYRLICGFMDQCKDDINKLHCGSVNTGEKDIHSQGEVIACLEKGLVSEAEEQPGQYTIKEDCKKAIMRVAELSSDDFHLDRHLYFACREDRERFCENTPAGEGKVYKCLFNHKFEESMSDKVRLVCVLQKQLLRTVYSDVYRENRQNSSHLTNYNTTTHNHNSVFLFLLYKLYSAVRHDWNFERGWLLRSDETKQRAFWQQTHQIRCRQGLKKYYMPRVKYTAVFIILWACFSAGGPVHQIPTDKSLNLTVSVRNLIIGRGWIFHQDNDPKQTSKSTQKCVTEHKMNLLPWTSQSSEHECGELKRRMMILHQRALDVKLDPELQQRCMTDLGKWCSEKTEAGQELECLQDHLDDLVPLCREVVGNLTELESETSGGGFGLILVCLVFQDIQIEALLIRACEPVIQSYCHEVADNQIDTGDLMECLVANKHQKEMNEKCAVGVTHFQLIQMKDFRFSYKFKMACKEDVLKLCPNIKKKVDVVICLSTTVRNDTLQEGREQRVSMKCRKQLRVEELEMSEDIRLEPDLYESCGQDIKQHCQNVVFGNAQVIECLKEKKKQLTQQCHQKVFKLQENEMMDPELDFQLMRVCKQMIRRFCSESDAKNMLQCLKQNKNSELMDPKCKQMITKRQITQNTDYRLNPVLRKACKADIPKFCQGILNNAKDDNELEGQVISCLKLKYADQRLSPDCEGQISVILQESALDYRLDPQLQLQCTDEIPRLCAEEVAAQEQTGQVEECLKINLLKISHEGCKKEVLNILKESKADIFVDPVLHTACALDIKHQCAAIPPGRGRQMSCLMEALQDKRVRLQPECKKRLQDRIDMWSYAAKVAPAEGFSDLAGQVFTSPAKNYILSMLAMCVILLFLMGLFCGRITKRVTQELKDSNVNVHCPCQINK</sequence>
<dbReference type="Gene3D" id="3.30.420.10">
    <property type="entry name" value="Ribonuclease H-like superfamily/Ribonuclease H"/>
    <property type="match status" value="1"/>
</dbReference>
<dbReference type="PANTHER" id="PTHR11884">
    <property type="entry name" value="SELECTIN LIGAND RELATED"/>
    <property type="match status" value="1"/>
</dbReference>
<dbReference type="Pfam" id="PF00839">
    <property type="entry name" value="Cys_rich_FGFR"/>
    <property type="match status" value="10"/>
</dbReference>
<dbReference type="GO" id="GO:0003676">
    <property type="term" value="F:nucleic acid binding"/>
    <property type="evidence" value="ECO:0007669"/>
    <property type="project" value="InterPro"/>
</dbReference>
<evidence type="ECO:0000313" key="13">
    <source>
        <dbReference type="Ensembl" id="ENSCCRP00015034710.1"/>
    </source>
</evidence>
<evidence type="ECO:0000256" key="7">
    <source>
        <dbReference type="ARBA" id="ARBA00022989"/>
    </source>
</evidence>
<accession>A0A8C1UCC0</accession>
<dbReference type="InterPro" id="IPR039728">
    <property type="entry name" value="GLG1"/>
</dbReference>
<dbReference type="InterPro" id="IPR001893">
    <property type="entry name" value="Cys-rich_GLG1_repeat"/>
</dbReference>